<keyword evidence="10 22" id="KW-0732">Signal</keyword>
<dbReference type="PANTHER" id="PTHR31517:SF84">
    <property type="entry name" value="PEROXIDASE"/>
    <property type="match status" value="1"/>
</dbReference>
<evidence type="ECO:0000256" key="14">
    <source>
        <dbReference type="ARBA" id="ARBA00023157"/>
    </source>
</evidence>
<keyword evidence="12 22" id="KW-0560">Oxidoreductase</keyword>
<evidence type="ECO:0000313" key="25">
    <source>
        <dbReference type="Proteomes" id="UP000244336"/>
    </source>
</evidence>
<dbReference type="EC" id="1.11.1.7" evidence="5 22"/>
<evidence type="ECO:0000256" key="6">
    <source>
        <dbReference type="ARBA" id="ARBA00022525"/>
    </source>
</evidence>
<dbReference type="Gene3D" id="1.10.520.10">
    <property type="match status" value="1"/>
</dbReference>
<dbReference type="PANTHER" id="PTHR31517">
    <property type="match status" value="1"/>
</dbReference>
<feature type="disulfide bond" evidence="21">
    <location>
        <begin position="212"/>
        <end position="245"/>
    </location>
</feature>
<evidence type="ECO:0000256" key="20">
    <source>
        <dbReference type="PIRSR" id="PIRSR600823-4"/>
    </source>
</evidence>
<evidence type="ECO:0000256" key="17">
    <source>
        <dbReference type="PIRSR" id="PIRSR600823-1"/>
    </source>
</evidence>
<dbReference type="EMBL" id="CM009753">
    <property type="protein sequence ID" value="PUZ54427.1"/>
    <property type="molecule type" value="Genomic_DNA"/>
</dbReference>
<dbReference type="FunFam" id="1.10.420.10:FF:000008">
    <property type="entry name" value="Peroxidase"/>
    <property type="match status" value="1"/>
</dbReference>
<evidence type="ECO:0000256" key="9">
    <source>
        <dbReference type="ARBA" id="ARBA00022723"/>
    </source>
</evidence>
<feature type="binding site" evidence="19">
    <location>
        <position position="267"/>
    </location>
    <ligand>
        <name>Ca(2+)</name>
        <dbReference type="ChEBI" id="CHEBI:29108"/>
        <label>2</label>
    </ligand>
</feature>
<dbReference type="GO" id="GO:0020037">
    <property type="term" value="F:heme binding"/>
    <property type="evidence" value="ECO:0007669"/>
    <property type="project" value="UniProtKB-UniRule"/>
</dbReference>
<keyword evidence="9 19" id="KW-0479">Metal-binding</keyword>
<proteinExistence type="inferred from homology"/>
<keyword evidence="11 19" id="KW-0106">Calcium</keyword>
<gene>
    <name evidence="24" type="ORF">GQ55_5G131300</name>
</gene>
<dbReference type="CDD" id="cd00693">
    <property type="entry name" value="secretory_peroxidase"/>
    <property type="match status" value="1"/>
</dbReference>
<feature type="site" description="Transition state stabilizer" evidence="20">
    <location>
        <position position="76"/>
    </location>
</feature>
<dbReference type="InterPro" id="IPR010255">
    <property type="entry name" value="Haem_peroxidase_sf"/>
</dbReference>
<dbReference type="SUPFAM" id="SSF48113">
    <property type="entry name" value="Heme-dependent peroxidases"/>
    <property type="match status" value="1"/>
</dbReference>
<comment type="subcellular location">
    <subcellularLocation>
        <location evidence="3 22">Secreted</location>
    </subcellularLocation>
</comment>
<dbReference type="AlphaFoldDB" id="A0A2T7DFR8"/>
<evidence type="ECO:0000256" key="19">
    <source>
        <dbReference type="PIRSR" id="PIRSR600823-3"/>
    </source>
</evidence>
<name>A0A2T7DFR8_9POAL</name>
<evidence type="ECO:0000256" key="13">
    <source>
        <dbReference type="ARBA" id="ARBA00023004"/>
    </source>
</evidence>
<dbReference type="Pfam" id="PF00141">
    <property type="entry name" value="peroxidase"/>
    <property type="match status" value="1"/>
</dbReference>
<keyword evidence="25" id="KW-1185">Reference proteome</keyword>
<keyword evidence="15" id="KW-0325">Glycoprotein</keyword>
<comment type="cofactor">
    <cofactor evidence="19 22">
        <name>Ca(2+)</name>
        <dbReference type="ChEBI" id="CHEBI:29108"/>
    </cofactor>
    <text evidence="19 22">Binds 2 calcium ions per subunit.</text>
</comment>
<accession>A0A2T7DFR8</accession>
<dbReference type="GO" id="GO:0005576">
    <property type="term" value="C:extracellular region"/>
    <property type="evidence" value="ECO:0007669"/>
    <property type="project" value="UniProtKB-SubCell"/>
</dbReference>
<feature type="binding site" evidence="19">
    <location>
        <position position="90"/>
    </location>
    <ligand>
        <name>Ca(2+)</name>
        <dbReference type="ChEBI" id="CHEBI:29108"/>
        <label>1</label>
    </ligand>
</feature>
<evidence type="ECO:0000256" key="11">
    <source>
        <dbReference type="ARBA" id="ARBA00022837"/>
    </source>
</evidence>
<feature type="binding site" evidence="18">
    <location>
        <position position="175"/>
    </location>
    <ligand>
        <name>substrate</name>
    </ligand>
</feature>
<evidence type="ECO:0000259" key="23">
    <source>
        <dbReference type="PROSITE" id="PS50873"/>
    </source>
</evidence>
<dbReference type="Proteomes" id="UP000244336">
    <property type="component" value="Chromosome 5"/>
</dbReference>
<comment type="function">
    <text evidence="2">Removal of H(2)O(2), oxidation of toxic reductants, biosynthesis and degradation of lignin, suberization, auxin catabolism, response to environmental stresses such as wounding, pathogen attack and oxidative stress. These functions might be dependent on each isozyme/isoform in each plant tissue.</text>
</comment>
<dbReference type="InterPro" id="IPR000823">
    <property type="entry name" value="Peroxidase_pln"/>
</dbReference>
<keyword evidence="16 22" id="KW-0376">Hydrogen peroxide</keyword>
<dbReference type="Gramene" id="PUZ54427">
    <property type="protein sequence ID" value="PUZ54427"/>
    <property type="gene ID" value="GQ55_5G131300"/>
</dbReference>
<evidence type="ECO:0000256" key="21">
    <source>
        <dbReference type="PIRSR" id="PIRSR600823-5"/>
    </source>
</evidence>
<dbReference type="STRING" id="1504633.A0A2T7DFR8"/>
<keyword evidence="7 22" id="KW-0575">Peroxidase</keyword>
<feature type="binding site" evidence="19">
    <location>
        <position position="84"/>
    </location>
    <ligand>
        <name>Ca(2+)</name>
        <dbReference type="ChEBI" id="CHEBI:29108"/>
        <label>1</label>
    </ligand>
</feature>
<dbReference type="PRINTS" id="PR00458">
    <property type="entry name" value="PEROXIDASE"/>
</dbReference>
<dbReference type="OrthoDB" id="2113341at2759"/>
<dbReference type="GO" id="GO:0006979">
    <property type="term" value="P:response to oxidative stress"/>
    <property type="evidence" value="ECO:0007669"/>
    <property type="project" value="UniProtKB-UniRule"/>
</dbReference>
<feature type="binding site" evidence="19">
    <location>
        <position position="259"/>
    </location>
    <ligand>
        <name>Ca(2+)</name>
        <dbReference type="ChEBI" id="CHEBI:29108"/>
        <label>2</label>
    </ligand>
</feature>
<dbReference type="Gene3D" id="1.10.420.10">
    <property type="entry name" value="Peroxidase, domain 2"/>
    <property type="match status" value="1"/>
</dbReference>
<protein>
    <recommendedName>
        <fullName evidence="5 22">Peroxidase</fullName>
        <ecNumber evidence="5 22">1.11.1.7</ecNumber>
    </recommendedName>
</protein>
<feature type="binding site" evidence="19">
    <location>
        <position position="81"/>
    </location>
    <ligand>
        <name>Ca(2+)</name>
        <dbReference type="ChEBI" id="CHEBI:29108"/>
        <label>1</label>
    </ligand>
</feature>
<dbReference type="PROSITE" id="PS00435">
    <property type="entry name" value="PEROXIDASE_1"/>
    <property type="match status" value="1"/>
</dbReference>
<dbReference type="InterPro" id="IPR019793">
    <property type="entry name" value="Peroxidases_heam-ligand_BS"/>
</dbReference>
<keyword evidence="14 21" id="KW-1015">Disulfide bond</keyword>
<feature type="binding site" evidence="19">
    <location>
        <position position="101"/>
    </location>
    <ligand>
        <name>Ca(2+)</name>
        <dbReference type="ChEBI" id="CHEBI:29108"/>
        <label>1</label>
    </ligand>
</feature>
<feature type="binding site" evidence="19">
    <location>
        <position position="86"/>
    </location>
    <ligand>
        <name>Ca(2+)</name>
        <dbReference type="ChEBI" id="CHEBI:29108"/>
        <label>1</label>
    </ligand>
</feature>
<evidence type="ECO:0000256" key="1">
    <source>
        <dbReference type="ARBA" id="ARBA00000189"/>
    </source>
</evidence>
<evidence type="ECO:0000256" key="10">
    <source>
        <dbReference type="ARBA" id="ARBA00022729"/>
    </source>
</evidence>
<feature type="signal peptide" evidence="22">
    <location>
        <begin position="1"/>
        <end position="17"/>
    </location>
</feature>
<evidence type="ECO:0000256" key="2">
    <source>
        <dbReference type="ARBA" id="ARBA00002322"/>
    </source>
</evidence>
<organism evidence="24 25">
    <name type="scientific">Panicum hallii var. hallii</name>
    <dbReference type="NCBI Taxonomy" id="1504633"/>
    <lineage>
        <taxon>Eukaryota</taxon>
        <taxon>Viridiplantae</taxon>
        <taxon>Streptophyta</taxon>
        <taxon>Embryophyta</taxon>
        <taxon>Tracheophyta</taxon>
        <taxon>Spermatophyta</taxon>
        <taxon>Magnoliopsida</taxon>
        <taxon>Liliopsida</taxon>
        <taxon>Poales</taxon>
        <taxon>Poaceae</taxon>
        <taxon>PACMAD clade</taxon>
        <taxon>Panicoideae</taxon>
        <taxon>Panicodae</taxon>
        <taxon>Paniceae</taxon>
        <taxon>Panicinae</taxon>
        <taxon>Panicum</taxon>
        <taxon>Panicum sect. Panicum</taxon>
    </lineage>
</organism>
<evidence type="ECO:0000256" key="18">
    <source>
        <dbReference type="PIRSR" id="PIRSR600823-2"/>
    </source>
</evidence>
<dbReference type="PROSITE" id="PS51257">
    <property type="entry name" value="PROKAR_LIPOPROTEIN"/>
    <property type="match status" value="1"/>
</dbReference>
<dbReference type="PRINTS" id="PR00461">
    <property type="entry name" value="PLPEROXIDASE"/>
</dbReference>
<feature type="binding site" evidence="19">
    <location>
        <position position="206"/>
    </location>
    <ligand>
        <name>Ca(2+)</name>
        <dbReference type="ChEBI" id="CHEBI:29108"/>
        <label>2</label>
    </ligand>
</feature>
<evidence type="ECO:0000256" key="4">
    <source>
        <dbReference type="ARBA" id="ARBA00006873"/>
    </source>
</evidence>
<feature type="disulfide bond" evidence="21">
    <location>
        <begin position="82"/>
        <end position="87"/>
    </location>
</feature>
<feature type="active site" description="Proton acceptor" evidence="17">
    <location>
        <position position="80"/>
    </location>
</feature>
<dbReference type="GO" id="GO:0046872">
    <property type="term" value="F:metal ion binding"/>
    <property type="evidence" value="ECO:0007669"/>
    <property type="project" value="UniProtKB-UniRule"/>
</dbReference>
<dbReference type="GO" id="GO:0042744">
    <property type="term" value="P:hydrogen peroxide catabolic process"/>
    <property type="evidence" value="ECO:0007669"/>
    <property type="project" value="UniProtKB-KW"/>
</dbReference>
<feature type="binding site" evidence="19">
    <location>
        <position position="88"/>
    </location>
    <ligand>
        <name>Ca(2+)</name>
        <dbReference type="ChEBI" id="CHEBI:29108"/>
        <label>1</label>
    </ligand>
</feature>
<keyword evidence="13 19" id="KW-0408">Iron</keyword>
<evidence type="ECO:0000256" key="12">
    <source>
        <dbReference type="ARBA" id="ARBA00023002"/>
    </source>
</evidence>
<keyword evidence="6 22" id="KW-0964">Secreted</keyword>
<reference evidence="24 25" key="1">
    <citation type="submission" date="2018-04" db="EMBL/GenBank/DDBJ databases">
        <title>WGS assembly of Panicum hallii var. hallii HAL2.</title>
        <authorList>
            <person name="Lovell J."/>
            <person name="Jenkins J."/>
            <person name="Lowry D."/>
            <person name="Mamidi S."/>
            <person name="Sreedasyam A."/>
            <person name="Weng X."/>
            <person name="Barry K."/>
            <person name="Bonette J."/>
            <person name="Campitelli B."/>
            <person name="Daum C."/>
            <person name="Gordon S."/>
            <person name="Gould B."/>
            <person name="Lipzen A."/>
            <person name="MacQueen A."/>
            <person name="Palacio-Mejia J."/>
            <person name="Plott C."/>
            <person name="Shakirov E."/>
            <person name="Shu S."/>
            <person name="Yoshinaga Y."/>
            <person name="Zane M."/>
            <person name="Rokhsar D."/>
            <person name="Grimwood J."/>
            <person name="Schmutz J."/>
            <person name="Juenger T."/>
        </authorList>
    </citation>
    <scope>NUCLEOTIDE SEQUENCE [LARGE SCALE GENOMIC DNA]</scope>
    <source>
        <strain evidence="25">cv. HAL2</strain>
    </source>
</reference>
<evidence type="ECO:0000256" key="16">
    <source>
        <dbReference type="ARBA" id="ARBA00023324"/>
    </source>
</evidence>
<dbReference type="FunFam" id="1.10.520.10:FF:000006">
    <property type="entry name" value="Peroxidase"/>
    <property type="match status" value="1"/>
</dbReference>
<evidence type="ECO:0000256" key="7">
    <source>
        <dbReference type="ARBA" id="ARBA00022559"/>
    </source>
</evidence>
<evidence type="ECO:0000313" key="24">
    <source>
        <dbReference type="EMBL" id="PUZ54427.1"/>
    </source>
</evidence>
<keyword evidence="8 22" id="KW-0349">Heme</keyword>
<feature type="disulfide bond" evidence="21">
    <location>
        <begin position="49"/>
        <end position="127"/>
    </location>
</feature>
<feature type="disulfide bond" evidence="21">
    <location>
        <begin position="133"/>
        <end position="337"/>
    </location>
</feature>
<dbReference type="GO" id="GO:0140825">
    <property type="term" value="F:lactoperoxidase activity"/>
    <property type="evidence" value="ECO:0007669"/>
    <property type="project" value="UniProtKB-EC"/>
</dbReference>
<dbReference type="InterPro" id="IPR033905">
    <property type="entry name" value="Secretory_peroxidase"/>
</dbReference>
<comment type="similarity">
    <text evidence="4">Belongs to the peroxidase family. Ascorbate peroxidase subfamily.</text>
</comment>
<sequence>MALRLLVVVAAVVVVAAASCRAGLADPAVSALPGLPVAGLAVGFYKESCPEVEDLVLAEMRAIVEKDRTLGPAMLRFMFHDCLVRGCDASIMLKSRSNKGEQDALPSYGLRGYEEIEQIKAKVEAACPLTVSCADIIALAARDAVYLSNGPRYAVETGRRDGKVSAKFDADSDLPPPSSNIVDLKTYFSVKGLGWKDLVVLSGSHTIGSAQCSTFASDRLYNFSGKGMQDPSLDKAYAASLREECEPGLKNDTTPVVMDPTSPYEFDLSYYRHVYRDTGLFLSDQALMHDRWTREYVERMAAAASPDEFFADYAVAMTNMGRLEVLTGDSGEIRETCAAYVD</sequence>
<evidence type="ECO:0000256" key="5">
    <source>
        <dbReference type="ARBA" id="ARBA00012313"/>
    </source>
</evidence>
<evidence type="ECO:0000256" key="15">
    <source>
        <dbReference type="ARBA" id="ARBA00023180"/>
    </source>
</evidence>
<comment type="cofactor">
    <cofactor evidence="19 22">
        <name>heme b</name>
        <dbReference type="ChEBI" id="CHEBI:60344"/>
    </cofactor>
    <text evidence="19 22">Binds 1 heme b (iron(II)-protoporphyrin IX) group per subunit.</text>
</comment>
<comment type="similarity">
    <text evidence="22">Belongs to the peroxidase family. Classical plant (class III) peroxidase subfamily.</text>
</comment>
<evidence type="ECO:0000256" key="22">
    <source>
        <dbReference type="RuleBase" id="RU362060"/>
    </source>
</evidence>
<evidence type="ECO:0000256" key="3">
    <source>
        <dbReference type="ARBA" id="ARBA00004613"/>
    </source>
</evidence>
<feature type="binding site" description="axial binding residue" evidence="19">
    <location>
        <position position="205"/>
    </location>
    <ligand>
        <name>heme b</name>
        <dbReference type="ChEBI" id="CHEBI:60344"/>
    </ligand>
    <ligandPart>
        <name>Fe</name>
        <dbReference type="ChEBI" id="CHEBI:18248"/>
    </ligandPart>
</feature>
<dbReference type="PROSITE" id="PS50873">
    <property type="entry name" value="PEROXIDASE_4"/>
    <property type="match status" value="1"/>
</dbReference>
<dbReference type="InterPro" id="IPR002016">
    <property type="entry name" value="Haem_peroxidase"/>
</dbReference>
<evidence type="ECO:0000256" key="8">
    <source>
        <dbReference type="ARBA" id="ARBA00022617"/>
    </source>
</evidence>
<comment type="catalytic activity">
    <reaction evidence="1 22">
        <text>2 a phenolic donor + H2O2 = 2 a phenolic radical donor + 2 H2O</text>
        <dbReference type="Rhea" id="RHEA:56136"/>
        <dbReference type="ChEBI" id="CHEBI:15377"/>
        <dbReference type="ChEBI" id="CHEBI:16240"/>
        <dbReference type="ChEBI" id="CHEBI:139520"/>
        <dbReference type="ChEBI" id="CHEBI:139521"/>
        <dbReference type="EC" id="1.11.1.7"/>
    </reaction>
</comment>
<feature type="chain" id="PRO_5015372754" description="Peroxidase" evidence="22">
    <location>
        <begin position="18"/>
        <end position="342"/>
    </location>
</feature>
<feature type="domain" description="Plant heme peroxidase family profile" evidence="23">
    <location>
        <begin position="39"/>
        <end position="341"/>
    </location>
</feature>